<evidence type="ECO:0000313" key="6">
    <source>
        <dbReference type="EMBL" id="AGK97487.1"/>
    </source>
</evidence>
<dbReference type="EMBL" id="CP003261">
    <property type="protein sequence ID" value="AGK97487.1"/>
    <property type="molecule type" value="Genomic_DNA"/>
</dbReference>
<keyword evidence="7" id="KW-1185">Reference proteome</keyword>
<dbReference type="Gene3D" id="3.30.565.10">
    <property type="entry name" value="Histidine kinase-like ATPase, C-terminal domain"/>
    <property type="match status" value="1"/>
</dbReference>
<dbReference type="InterPro" id="IPR003594">
    <property type="entry name" value="HATPase_dom"/>
</dbReference>
<evidence type="ECO:0000313" key="7">
    <source>
        <dbReference type="Proteomes" id="UP000013523"/>
    </source>
</evidence>
<dbReference type="SMART" id="SM00387">
    <property type="entry name" value="HATPase_c"/>
    <property type="match status" value="1"/>
</dbReference>
<reference evidence="6 7" key="1">
    <citation type="submission" date="2012-01" db="EMBL/GenBank/DDBJ databases">
        <title>Complete sequence of chromosome of Clostridium pasteurianum BC1.</title>
        <authorList>
            <consortium name="US DOE Joint Genome Institute"/>
            <person name="Lucas S."/>
            <person name="Han J."/>
            <person name="Lapidus A."/>
            <person name="Cheng J.-F."/>
            <person name="Goodwin L."/>
            <person name="Pitluck S."/>
            <person name="Peters L."/>
            <person name="Mikhailova N."/>
            <person name="Teshima H."/>
            <person name="Detter J.C."/>
            <person name="Han C."/>
            <person name="Tapia R."/>
            <person name="Land M."/>
            <person name="Hauser L."/>
            <person name="Kyrpides N."/>
            <person name="Ivanova N."/>
            <person name="Pagani I."/>
            <person name="Dunn J."/>
            <person name="Taghavi S."/>
            <person name="Francis A."/>
            <person name="van der Lelie D."/>
            <person name="Woyke T."/>
        </authorList>
    </citation>
    <scope>NUCLEOTIDE SEQUENCE [LARGE SCALE GENOMIC DNA]</scope>
    <source>
        <strain evidence="6 7">BC1</strain>
    </source>
</reference>
<feature type="transmembrane region" description="Helical" evidence="4">
    <location>
        <begin position="7"/>
        <end position="25"/>
    </location>
</feature>
<dbReference type="PROSITE" id="PS50109">
    <property type="entry name" value="HIS_KIN"/>
    <property type="match status" value="1"/>
</dbReference>
<dbReference type="SUPFAM" id="SSF55874">
    <property type="entry name" value="ATPase domain of HSP90 chaperone/DNA topoisomerase II/histidine kinase"/>
    <property type="match status" value="1"/>
</dbReference>
<dbReference type="PATRIC" id="fig|86416.3.peg.2617"/>
<protein>
    <submittedName>
        <fullName evidence="6">Histidine kinase</fullName>
    </submittedName>
</protein>
<keyword evidence="4" id="KW-0472">Membrane</keyword>
<dbReference type="KEGG" id="cpas:Clopa_2630"/>
<feature type="transmembrane region" description="Helical" evidence="4">
    <location>
        <begin position="63"/>
        <end position="81"/>
    </location>
</feature>
<proteinExistence type="predicted"/>
<evidence type="ECO:0000256" key="4">
    <source>
        <dbReference type="SAM" id="Phobius"/>
    </source>
</evidence>
<dbReference type="Pfam" id="PF02518">
    <property type="entry name" value="HATPase_c"/>
    <property type="match status" value="1"/>
</dbReference>
<feature type="transmembrane region" description="Helical" evidence="4">
    <location>
        <begin position="87"/>
        <end position="111"/>
    </location>
</feature>
<keyword evidence="4" id="KW-0812">Transmembrane</keyword>
<dbReference type="Pfam" id="PF14689">
    <property type="entry name" value="SPOB_a"/>
    <property type="match status" value="1"/>
</dbReference>
<gene>
    <name evidence="6" type="ORF">Clopa_2630</name>
</gene>
<keyword evidence="1 6" id="KW-0418">Kinase</keyword>
<evidence type="ECO:0000256" key="3">
    <source>
        <dbReference type="SAM" id="Coils"/>
    </source>
</evidence>
<feature type="transmembrane region" description="Helical" evidence="4">
    <location>
        <begin position="123"/>
        <end position="145"/>
    </location>
</feature>
<dbReference type="InterPro" id="IPR036890">
    <property type="entry name" value="HATPase_C_sf"/>
</dbReference>
<dbReference type="OrthoDB" id="1677679at2"/>
<accession>R4K304</accession>
<dbReference type="GO" id="GO:0000160">
    <property type="term" value="P:phosphorelay signal transduction system"/>
    <property type="evidence" value="ECO:0007669"/>
    <property type="project" value="UniProtKB-KW"/>
</dbReference>
<organism evidence="6 7">
    <name type="scientific">Clostridium pasteurianum BC1</name>
    <dbReference type="NCBI Taxonomy" id="86416"/>
    <lineage>
        <taxon>Bacteria</taxon>
        <taxon>Bacillati</taxon>
        <taxon>Bacillota</taxon>
        <taxon>Clostridia</taxon>
        <taxon>Eubacteriales</taxon>
        <taxon>Clostridiaceae</taxon>
        <taxon>Clostridium</taxon>
    </lineage>
</organism>
<dbReference type="PANTHER" id="PTHR40448:SF1">
    <property type="entry name" value="TWO-COMPONENT SENSOR HISTIDINE KINASE"/>
    <property type="match status" value="1"/>
</dbReference>
<dbReference type="RefSeq" id="WP_015615786.1">
    <property type="nucleotide sequence ID" value="NC_021182.1"/>
</dbReference>
<evidence type="ECO:0000256" key="1">
    <source>
        <dbReference type="ARBA" id="ARBA00022777"/>
    </source>
</evidence>
<dbReference type="eggNOG" id="COG3290">
    <property type="taxonomic scope" value="Bacteria"/>
</dbReference>
<keyword evidence="1 6" id="KW-0808">Transferase</keyword>
<feature type="coiled-coil region" evidence="3">
    <location>
        <begin position="217"/>
        <end position="244"/>
    </location>
</feature>
<dbReference type="InterPro" id="IPR039506">
    <property type="entry name" value="SPOB_a"/>
</dbReference>
<dbReference type="AlphaFoldDB" id="R4K304"/>
<name>R4K304_CLOPA</name>
<evidence type="ECO:0000256" key="2">
    <source>
        <dbReference type="ARBA" id="ARBA00023012"/>
    </source>
</evidence>
<dbReference type="GO" id="GO:0042802">
    <property type="term" value="F:identical protein binding"/>
    <property type="evidence" value="ECO:0007669"/>
    <property type="project" value="TreeGrafter"/>
</dbReference>
<dbReference type="Proteomes" id="UP000013523">
    <property type="component" value="Chromosome"/>
</dbReference>
<feature type="transmembrane region" description="Helical" evidence="4">
    <location>
        <begin position="165"/>
        <end position="184"/>
    </location>
</feature>
<keyword evidence="4" id="KW-1133">Transmembrane helix</keyword>
<dbReference type="InterPro" id="IPR005467">
    <property type="entry name" value="His_kinase_dom"/>
</dbReference>
<dbReference type="GO" id="GO:0016301">
    <property type="term" value="F:kinase activity"/>
    <property type="evidence" value="ECO:0007669"/>
    <property type="project" value="UniProtKB-KW"/>
</dbReference>
<feature type="domain" description="Histidine kinase" evidence="5">
    <location>
        <begin position="295"/>
        <end position="439"/>
    </location>
</feature>
<sequence length="442" mass="51646">MDAIREILLDSIEAILFLAIFEALYNNKKFIIHNKLKSILFCTLFIIITYWSTFNINNTYHTLFIIIFDILLLSCFTQITIFDSSVIFFLFIIITFVTESFAQFLEIFIFNINLNQIFLNEKYLLFCVILSKVLQIIIVILLFKYNNYLTKLKLFQKEGTLFSNIIIQIGIFSILIFSISFSIFDIKNLKIYNCVIFLLYFIFLIVQLKGLNEYKRIVAIEARYKIQENQLKNMEEIIKIIRQEKHDFANHINVIWGLCSLNKPNAVEQIKTYVMGISDTLHSSFKYIDTGNDCLSALLSIKNSYAVKNNINFDVIIDEPFSSIEINENDLISIISNLVDNAFEAFQLKSNIENKEISIETFSESNKFFIEISNNGDMIPEDIQDKIFDRGFSTKTKKSQDHGFGLYIIKQLIKQNNGNIFLESTPERTKFMIEFKMKELSK</sequence>
<evidence type="ECO:0000259" key="5">
    <source>
        <dbReference type="PROSITE" id="PS50109"/>
    </source>
</evidence>
<keyword evidence="3" id="KW-0175">Coiled coil</keyword>
<feature type="transmembrane region" description="Helical" evidence="4">
    <location>
        <begin position="191"/>
        <end position="208"/>
    </location>
</feature>
<dbReference type="Gene3D" id="1.10.287.130">
    <property type="match status" value="1"/>
</dbReference>
<dbReference type="PANTHER" id="PTHR40448">
    <property type="entry name" value="TWO-COMPONENT SENSOR HISTIDINE KINASE"/>
    <property type="match status" value="1"/>
</dbReference>
<keyword evidence="2" id="KW-0902">Two-component regulatory system</keyword>
<feature type="transmembrane region" description="Helical" evidence="4">
    <location>
        <begin position="31"/>
        <end position="51"/>
    </location>
</feature>
<dbReference type="STRING" id="86416.Clopa_2630"/>
<dbReference type="HOGENOM" id="CLU_020211_16_0_9"/>